<sequence>MADSQAGQEIANGLAKILFNIQVTRYTLIAGATVWAYDIFLTFHDEIAFLWAKGGILIKFLYLINRYFPIALLSTTLAQANVSGSITVPVCRAYYLVIGLCQMLGIVVATTIFTVRLYMTYYGNRTVQRAFILLAVASHITVVVCGFIFIRDIWNSMVYSDYLAICLTMNTPSPGLGGIYVTPIVLESVIAFATLWHAIKFWGQQRKQEQTSRITEIMNDLYINGLMYYFVVLALRIGVCVVYWAAPPSLILLLCYLEGFLTSLLTARWFLSFRRLLIRTLDPKRSTAGNTTGMTGAMITFLPPEGVYADGAGTKRLTAEDDEDEEDGDSYSLRETRKGPITVRLSTSLNHPSSLH</sequence>
<keyword evidence="2" id="KW-0812">Transmembrane</keyword>
<organism evidence="4 5">
    <name type="scientific">Serendipita vermifera MAFF 305830</name>
    <dbReference type="NCBI Taxonomy" id="933852"/>
    <lineage>
        <taxon>Eukaryota</taxon>
        <taxon>Fungi</taxon>
        <taxon>Dikarya</taxon>
        <taxon>Basidiomycota</taxon>
        <taxon>Agaricomycotina</taxon>
        <taxon>Agaricomycetes</taxon>
        <taxon>Sebacinales</taxon>
        <taxon>Serendipitaceae</taxon>
        <taxon>Serendipita</taxon>
    </lineage>
</organism>
<evidence type="ECO:0000259" key="3">
    <source>
        <dbReference type="Pfam" id="PF20151"/>
    </source>
</evidence>
<feature type="domain" description="DUF6533" evidence="3">
    <location>
        <begin position="26"/>
        <end position="71"/>
    </location>
</feature>
<evidence type="ECO:0000313" key="4">
    <source>
        <dbReference type="EMBL" id="KIM22888.1"/>
    </source>
</evidence>
<feature type="transmembrane region" description="Helical" evidence="2">
    <location>
        <begin position="179"/>
        <end position="199"/>
    </location>
</feature>
<keyword evidence="5" id="KW-1185">Reference proteome</keyword>
<evidence type="ECO:0000256" key="2">
    <source>
        <dbReference type="SAM" id="Phobius"/>
    </source>
</evidence>
<evidence type="ECO:0000256" key="1">
    <source>
        <dbReference type="SAM" id="MobiDB-lite"/>
    </source>
</evidence>
<feature type="transmembrane region" description="Helical" evidence="2">
    <location>
        <begin position="250"/>
        <end position="271"/>
    </location>
</feature>
<dbReference type="AlphaFoldDB" id="A0A0C2W8W1"/>
<dbReference type="InterPro" id="IPR045340">
    <property type="entry name" value="DUF6533"/>
</dbReference>
<dbReference type="OrthoDB" id="2958007at2759"/>
<dbReference type="STRING" id="933852.A0A0C2W8W1"/>
<dbReference type="HOGENOM" id="CLU_067873_0_0_1"/>
<reference evidence="5" key="2">
    <citation type="submission" date="2015-01" db="EMBL/GenBank/DDBJ databases">
        <title>Evolutionary Origins and Diversification of the Mycorrhizal Mutualists.</title>
        <authorList>
            <consortium name="DOE Joint Genome Institute"/>
            <consortium name="Mycorrhizal Genomics Consortium"/>
            <person name="Kohler A."/>
            <person name="Kuo A."/>
            <person name="Nagy L.G."/>
            <person name="Floudas D."/>
            <person name="Copeland A."/>
            <person name="Barry K.W."/>
            <person name="Cichocki N."/>
            <person name="Veneault-Fourrey C."/>
            <person name="LaButti K."/>
            <person name="Lindquist E.A."/>
            <person name="Lipzen A."/>
            <person name="Lundell T."/>
            <person name="Morin E."/>
            <person name="Murat C."/>
            <person name="Riley R."/>
            <person name="Ohm R."/>
            <person name="Sun H."/>
            <person name="Tunlid A."/>
            <person name="Henrissat B."/>
            <person name="Grigoriev I.V."/>
            <person name="Hibbett D.S."/>
            <person name="Martin F."/>
        </authorList>
    </citation>
    <scope>NUCLEOTIDE SEQUENCE [LARGE SCALE GENOMIC DNA]</scope>
    <source>
        <strain evidence="5">MAFF 305830</strain>
    </source>
</reference>
<feature type="compositionally biased region" description="Acidic residues" evidence="1">
    <location>
        <begin position="320"/>
        <end position="329"/>
    </location>
</feature>
<evidence type="ECO:0000313" key="5">
    <source>
        <dbReference type="Proteomes" id="UP000054097"/>
    </source>
</evidence>
<keyword evidence="2" id="KW-0472">Membrane</keyword>
<feature type="region of interest" description="Disordered" evidence="1">
    <location>
        <begin position="315"/>
        <end position="339"/>
    </location>
</feature>
<feature type="transmembrane region" description="Helical" evidence="2">
    <location>
        <begin position="94"/>
        <end position="118"/>
    </location>
</feature>
<keyword evidence="2" id="KW-1133">Transmembrane helix</keyword>
<protein>
    <recommendedName>
        <fullName evidence="3">DUF6533 domain-containing protein</fullName>
    </recommendedName>
</protein>
<dbReference type="Pfam" id="PF20151">
    <property type="entry name" value="DUF6533"/>
    <property type="match status" value="1"/>
</dbReference>
<dbReference type="Proteomes" id="UP000054097">
    <property type="component" value="Unassembled WGS sequence"/>
</dbReference>
<feature type="transmembrane region" description="Helical" evidence="2">
    <location>
        <begin position="220"/>
        <end position="244"/>
    </location>
</feature>
<reference evidence="4 5" key="1">
    <citation type="submission" date="2014-04" db="EMBL/GenBank/DDBJ databases">
        <authorList>
            <consortium name="DOE Joint Genome Institute"/>
            <person name="Kuo A."/>
            <person name="Zuccaro A."/>
            <person name="Kohler A."/>
            <person name="Nagy L.G."/>
            <person name="Floudas D."/>
            <person name="Copeland A."/>
            <person name="Barry K.W."/>
            <person name="Cichocki N."/>
            <person name="Veneault-Fourrey C."/>
            <person name="LaButti K."/>
            <person name="Lindquist E.A."/>
            <person name="Lipzen A."/>
            <person name="Lundell T."/>
            <person name="Morin E."/>
            <person name="Murat C."/>
            <person name="Sun H."/>
            <person name="Tunlid A."/>
            <person name="Henrissat B."/>
            <person name="Grigoriev I.V."/>
            <person name="Hibbett D.S."/>
            <person name="Martin F."/>
            <person name="Nordberg H.P."/>
            <person name="Cantor M.N."/>
            <person name="Hua S.X."/>
        </authorList>
    </citation>
    <scope>NUCLEOTIDE SEQUENCE [LARGE SCALE GENOMIC DNA]</scope>
    <source>
        <strain evidence="4 5">MAFF 305830</strain>
    </source>
</reference>
<accession>A0A0C2W8W1</accession>
<gene>
    <name evidence="4" type="ORF">M408DRAFT_332657</name>
</gene>
<proteinExistence type="predicted"/>
<name>A0A0C2W8W1_SERVB</name>
<feature type="transmembrane region" description="Helical" evidence="2">
    <location>
        <begin position="130"/>
        <end position="150"/>
    </location>
</feature>
<dbReference type="EMBL" id="KN824346">
    <property type="protein sequence ID" value="KIM22888.1"/>
    <property type="molecule type" value="Genomic_DNA"/>
</dbReference>